<reference evidence="4" key="2">
    <citation type="journal article" date="2019" name="IMA Fungus">
        <title>Genome sequencing and comparison of five Tilletia species to identify candidate genes for the detection of regulated species infecting wheat.</title>
        <authorList>
            <person name="Nguyen H.D.T."/>
            <person name="Sultana T."/>
            <person name="Kesanakurti P."/>
            <person name="Hambleton S."/>
        </authorList>
    </citation>
    <scope>NUCLEOTIDE SEQUENCE</scope>
    <source>
        <strain evidence="4">DAOMC 236426</strain>
    </source>
</reference>
<comment type="caution">
    <text evidence="4">The sequence shown here is derived from an EMBL/GenBank/DDBJ whole genome shotgun (WGS) entry which is preliminary data.</text>
</comment>
<feature type="region of interest" description="Disordered" evidence="3">
    <location>
        <begin position="1239"/>
        <end position="1263"/>
    </location>
</feature>
<sequence>MSAAAGSTHPSQPGLAVLTAEQRENYETLTTRRKEWLTELAPDFDRKTRADATGLAFNILLSGEDDPKQAMMLAVEQISARQALQDQLGRNLFLSSEADPPVDPPRVQQVQAQQQIQPQQNAAPHPPQLLAPLQEGNPQLAPLQEGNNVAPVQVPEKPKDKGKAKRVDSDSDDAKRKKKKTKRSKKRSSKRTTHSSSTDSVSDSDSDSSGSSSDSSSSSSSEDSSSTDSDNDKKKRRSDIKWKKGKVNSSAFGALRVPDKIAAKVQKNKFVDLWYFTAAACAPNITDRPTTKQWKVEGTSLTSTDKKHPKGFVPDHDLSPVYFLYAIDQWVDTMRQEGVDEVTCQAWKRFNTKIRKHTDWPDPSGHGKKQLQLLHNHQRICFASETRQEKAKKRAIKRKYSSKEKRAKALGKLVKFDPAEWPAEAYNEIEKRTTMSRLDSWENRPFRANDASSSTQQQNNNNNGNKPKAAKSQPPPSQQPQSRPAQQSFRTGPGLKACARCGSRAPHDPRYCTANVLASDSTVPTFCVNDANGRLPASGSTPAPSAGRPNATLNAALSPPIPRLPANLQLNAEGWSNALLRHGLLHRYKAIVPALKEGLHIGIPNISRTHIAKHLGSTTNEPSKVETLIDNELKAGGYAGPYTSSSTVEGLLGGPFQTSPLGLRVKANGKFRLIQDFSSPHNDDDPTPRSSKKLYKARLRSSNSHSQQQPAPLPTQPTPPQLDLRTRSINAQLRVEDWPTTWCTTEDMCRTILMLPHTAQAFVRDTVSAFRQVPLHPSQWPGTVVEWKGQFYVDRFLAFGLGPACGAYGLFGDAFADLARAEGISPNGHWVDDNVFLRFKATDLALVNENRRAARTTISPLPVHQYGRTFWADSQGHKHAEDYSQPARILPGAEDGFNCGLSDIDRLSNELGWPWAPEKDAPWASTFTYGGLEYHIATRELALPEKKRTKYLAAVHEWQTKTDGTHTLHEAQSLQGKLEHATVVHTQGKWYLRGLLDFIRAAAKNPRTWTSQRHQGARVKDDLAWWYQALLQDKFLRSFDPAPPIDLGCFCDGSTSFGVGIHIDGKERCFPLRPQHAAVTDIKIVEALALELAVLSLVALGVHNVGVVVRTDNTAVLGAFKKGRMASDGPDQVLRRVAHLEQVHAIRVELIWVATMENKADDPSRGVTTAGAQRLVLPNMGPDTADWFSASWKTFAEVVSTWSSKRNATKPTTLPTNAATTPPPRRSFAEVIAAWSDKSKNKIQPKTSSTATSPSTLRPPLSKRIKGKGIRNRTFTPKTIAVKAHKNRPPVLGDRRFATWVPEPIDGVPSQPTPVRKVLLAAFAKGTLSNYSTGLAQWHNFCDTNNVPERDRGPAKPELVELWVSQHAGTKSGGYLKDWIAALKAWHHVNNLPWLANEDRIQLIRRGAVASQPPPKPQRPPMTVPWLNAIINIANFQGKWELVLKKISDFDPRLHVKRTDLKTETTVINGRQSTVTTVKLPRSKTSVTGHVIVLTSQDTPSDPIGLLHLHLQLNQVPNPESSPLFSYWNKGRLSVLNQQTFERTLKQLADRAKLPHIHGHSMKIGGCTTLLVRGVPPDKVMLHGRWDSNSFKRYIREHAAILAPFLAANVDVRQQLVAADPEIADVLEPQQDDENEQAEGDLAEPRARVAHAPAAHGQPATPAMGSGASSPA</sequence>
<feature type="region of interest" description="Disordered" evidence="3">
    <location>
        <begin position="696"/>
        <end position="723"/>
    </location>
</feature>
<accession>A0A8X7MMN4</accession>
<feature type="compositionally biased region" description="Pro residues" evidence="3">
    <location>
        <begin position="711"/>
        <end position="720"/>
    </location>
</feature>
<evidence type="ECO:0000313" key="5">
    <source>
        <dbReference type="Proteomes" id="UP000077684"/>
    </source>
</evidence>
<keyword evidence="1" id="KW-0238">DNA-binding</keyword>
<feature type="compositionally biased region" description="Low complexity" evidence="3">
    <location>
        <begin position="1245"/>
        <end position="1260"/>
    </location>
</feature>
<feature type="compositionally biased region" description="Low complexity" evidence="3">
    <location>
        <begin position="479"/>
        <end position="488"/>
    </location>
</feature>
<protein>
    <submittedName>
        <fullName evidence="4">Uncharacterized protein</fullName>
    </submittedName>
</protein>
<feature type="compositionally biased region" description="Low complexity" evidence="3">
    <location>
        <begin position="194"/>
        <end position="228"/>
    </location>
</feature>
<dbReference type="InterPro" id="IPR013762">
    <property type="entry name" value="Integrase-like_cat_sf"/>
</dbReference>
<feature type="region of interest" description="Disordered" evidence="3">
    <location>
        <begin position="445"/>
        <end position="494"/>
    </location>
</feature>
<feature type="region of interest" description="Disordered" evidence="3">
    <location>
        <begin position="1205"/>
        <end position="1224"/>
    </location>
</feature>
<proteinExistence type="predicted"/>
<dbReference type="GO" id="GO:0015074">
    <property type="term" value="P:DNA integration"/>
    <property type="evidence" value="ECO:0007669"/>
    <property type="project" value="InterPro"/>
</dbReference>
<evidence type="ECO:0000256" key="3">
    <source>
        <dbReference type="SAM" id="MobiDB-lite"/>
    </source>
</evidence>
<feature type="compositionally biased region" description="Basic and acidic residues" evidence="3">
    <location>
        <begin position="156"/>
        <end position="175"/>
    </location>
</feature>
<dbReference type="GO" id="GO:0006310">
    <property type="term" value="P:DNA recombination"/>
    <property type="evidence" value="ECO:0007669"/>
    <property type="project" value="UniProtKB-KW"/>
</dbReference>
<feature type="compositionally biased region" description="Low complexity" evidence="3">
    <location>
        <begin position="448"/>
        <end position="472"/>
    </location>
</feature>
<dbReference type="InterPro" id="IPR011010">
    <property type="entry name" value="DNA_brk_join_enz"/>
</dbReference>
<evidence type="ECO:0000256" key="2">
    <source>
        <dbReference type="ARBA" id="ARBA00023172"/>
    </source>
</evidence>
<feature type="compositionally biased region" description="Low complexity" evidence="3">
    <location>
        <begin position="105"/>
        <end position="123"/>
    </location>
</feature>
<dbReference type="Gene3D" id="1.10.150.130">
    <property type="match status" value="1"/>
</dbReference>
<dbReference type="Gene3D" id="1.10.443.10">
    <property type="entry name" value="Intergrase catalytic core"/>
    <property type="match status" value="1"/>
</dbReference>
<dbReference type="PANTHER" id="PTHR33050:SF7">
    <property type="entry name" value="RIBONUCLEASE H"/>
    <property type="match status" value="1"/>
</dbReference>
<keyword evidence="2" id="KW-0233">DNA recombination</keyword>
<keyword evidence="5" id="KW-1185">Reference proteome</keyword>
<dbReference type="PANTHER" id="PTHR33050">
    <property type="entry name" value="REVERSE TRANSCRIPTASE DOMAIN-CONTAINING PROTEIN"/>
    <property type="match status" value="1"/>
</dbReference>
<dbReference type="InterPro" id="IPR010998">
    <property type="entry name" value="Integrase_recombinase_N"/>
</dbReference>
<feature type="compositionally biased region" description="Acidic residues" evidence="3">
    <location>
        <begin position="1627"/>
        <end position="1642"/>
    </location>
</feature>
<evidence type="ECO:0000256" key="1">
    <source>
        <dbReference type="ARBA" id="ARBA00023125"/>
    </source>
</evidence>
<dbReference type="SUPFAM" id="SSF47823">
    <property type="entry name" value="lambda integrase-like, N-terminal domain"/>
    <property type="match status" value="1"/>
</dbReference>
<evidence type="ECO:0000313" key="4">
    <source>
        <dbReference type="EMBL" id="KAE8241763.1"/>
    </source>
</evidence>
<dbReference type="Proteomes" id="UP000077684">
    <property type="component" value="Unassembled WGS sequence"/>
</dbReference>
<dbReference type="SUPFAM" id="SSF56349">
    <property type="entry name" value="DNA breaking-rejoining enzymes"/>
    <property type="match status" value="1"/>
</dbReference>
<feature type="region of interest" description="Disordered" evidence="3">
    <location>
        <begin position="1627"/>
        <end position="1672"/>
    </location>
</feature>
<feature type="compositionally biased region" description="Basic residues" evidence="3">
    <location>
        <begin position="176"/>
        <end position="193"/>
    </location>
</feature>
<dbReference type="GO" id="GO:0003677">
    <property type="term" value="F:DNA binding"/>
    <property type="evidence" value="ECO:0007669"/>
    <property type="project" value="UniProtKB-KW"/>
</dbReference>
<gene>
    <name evidence="4" type="ORF">A4X06_0g7410</name>
</gene>
<dbReference type="EMBL" id="LWDE02001286">
    <property type="protein sequence ID" value="KAE8241763.1"/>
    <property type="molecule type" value="Genomic_DNA"/>
</dbReference>
<dbReference type="InterPro" id="IPR052055">
    <property type="entry name" value="Hepadnavirus_pol/RT"/>
</dbReference>
<name>A0A8X7MMN4_9BASI</name>
<reference evidence="4" key="1">
    <citation type="submission" date="2016-04" db="EMBL/GenBank/DDBJ databases">
        <authorList>
            <person name="Nguyen H.D."/>
            <person name="Samba Siva P."/>
            <person name="Cullis J."/>
            <person name="Levesque C.A."/>
            <person name="Hambleton S."/>
        </authorList>
    </citation>
    <scope>NUCLEOTIDE SEQUENCE</scope>
    <source>
        <strain evidence="4">DAOMC 236426</strain>
    </source>
</reference>
<feature type="region of interest" description="Disordered" evidence="3">
    <location>
        <begin position="91"/>
        <end position="242"/>
    </location>
</feature>
<organism evidence="4 5">
    <name type="scientific">Tilletia controversa</name>
    <name type="common">dwarf bunt fungus</name>
    <dbReference type="NCBI Taxonomy" id="13291"/>
    <lineage>
        <taxon>Eukaryota</taxon>
        <taxon>Fungi</taxon>
        <taxon>Dikarya</taxon>
        <taxon>Basidiomycota</taxon>
        <taxon>Ustilaginomycotina</taxon>
        <taxon>Exobasidiomycetes</taxon>
        <taxon>Tilletiales</taxon>
        <taxon>Tilletiaceae</taxon>
        <taxon>Tilletia</taxon>
    </lineage>
</organism>
<feature type="compositionally biased region" description="Low complexity" evidence="3">
    <location>
        <begin position="1209"/>
        <end position="1220"/>
    </location>
</feature>